<dbReference type="STRING" id="569857.TP70_03655"/>
<keyword evidence="3" id="KW-0694">RNA-binding</keyword>
<dbReference type="Pfam" id="PF17953">
    <property type="entry name" value="Csm4_C"/>
    <property type="match status" value="1"/>
</dbReference>
<dbReference type="InterPro" id="IPR005537">
    <property type="entry name" value="RAMP_III_fam"/>
</dbReference>
<dbReference type="EMBL" id="UHDT01000001">
    <property type="protein sequence ID" value="SUM56461.1"/>
    <property type="molecule type" value="Genomic_DNA"/>
</dbReference>
<proteinExistence type="inferred from homology"/>
<dbReference type="GO" id="GO:0003723">
    <property type="term" value="F:RNA binding"/>
    <property type="evidence" value="ECO:0007669"/>
    <property type="project" value="UniProtKB-KW"/>
</dbReference>
<keyword evidence="9" id="KW-1185">Reference proteome</keyword>
<dbReference type="InterPro" id="IPR040932">
    <property type="entry name" value="Csm4_C"/>
</dbReference>
<evidence type="ECO:0000313" key="9">
    <source>
        <dbReference type="Proteomes" id="UP000032366"/>
    </source>
</evidence>
<evidence type="ECO:0000256" key="3">
    <source>
        <dbReference type="ARBA" id="ARBA00022884"/>
    </source>
</evidence>
<evidence type="ECO:0000259" key="6">
    <source>
        <dbReference type="Pfam" id="PF17953"/>
    </source>
</evidence>
<dbReference type="Pfam" id="PF03787">
    <property type="entry name" value="RAMPs"/>
    <property type="match status" value="1"/>
</dbReference>
<accession>A0A0D6XRY2</accession>
<dbReference type="Proteomes" id="UP000032366">
    <property type="component" value="Unassembled WGS sequence"/>
</dbReference>
<dbReference type="EMBL" id="JXWY01000028">
    <property type="protein sequence ID" value="KIX91210.1"/>
    <property type="molecule type" value="Genomic_DNA"/>
</dbReference>
<dbReference type="AlphaFoldDB" id="A0A0D6XRY2"/>
<gene>
    <name evidence="8" type="ORF">NCTC13832_00092</name>
    <name evidence="7" type="ORF">TP70_03655</name>
</gene>
<protein>
    <recommendedName>
        <fullName evidence="2">CRISPR system Cms protein Csm4</fullName>
    </recommendedName>
</protein>
<dbReference type="RefSeq" id="WP_044359382.1">
    <property type="nucleotide sequence ID" value="NZ_JXWY01000028.1"/>
</dbReference>
<evidence type="ECO:0000259" key="5">
    <source>
        <dbReference type="Pfam" id="PF03787"/>
    </source>
</evidence>
<comment type="similarity">
    <text evidence="1">Belongs to the CRISPR-associated Csm4 family.</text>
</comment>
<feature type="domain" description="CRISPR type III-associated protein" evidence="5">
    <location>
        <begin position="7"/>
        <end position="197"/>
    </location>
</feature>
<reference evidence="8 10" key="2">
    <citation type="submission" date="2018-06" db="EMBL/GenBank/DDBJ databases">
        <authorList>
            <consortium name="Pathogen Informatics"/>
            <person name="Doyle S."/>
        </authorList>
    </citation>
    <scope>NUCLEOTIDE SEQUENCE [LARGE SCALE GENOMIC DNA]</scope>
    <source>
        <strain evidence="8 10">NCTC13832</strain>
    </source>
</reference>
<evidence type="ECO:0000256" key="1">
    <source>
        <dbReference type="ARBA" id="ARBA00005772"/>
    </source>
</evidence>
<evidence type="ECO:0000256" key="2">
    <source>
        <dbReference type="ARBA" id="ARBA00016109"/>
    </source>
</evidence>
<sequence length="302" mass="34418">MDTAVFKLNFKTPVHFGNKRLSDGEMTIAADTLFSALFIECLQLNINTDWLMNELVISDTFPYENEIYYLPKPLIRVRSNESSSYKEFKKLKYVPTYHYKEYMDGKLTDDDAKDLNEIFNVGRYMLQTKVSLINQMNDSSEDSEPFSVGTFTFEEDAGLYFIARGTENAICQLNKVLMSLQYSGLGGKRSAGYGRFEVILSDNQEILELMNSKGDTKILLSMAMAKESEIESSCQGARYILSKRSGFIQSPTYSENLLKKRGFYSFTPGSAFINKFDGDIFDVGVQGSHPVYRYAKPLWLEV</sequence>
<evidence type="ECO:0000313" key="10">
    <source>
        <dbReference type="Proteomes" id="UP000254100"/>
    </source>
</evidence>
<dbReference type="GO" id="GO:0051607">
    <property type="term" value="P:defense response to virus"/>
    <property type="evidence" value="ECO:0007669"/>
    <property type="project" value="UniProtKB-KW"/>
</dbReference>
<name>A0A0D6XRY2_9STAP</name>
<organism evidence="8 10">
    <name type="scientific">Staphylococcus microti</name>
    <dbReference type="NCBI Taxonomy" id="569857"/>
    <lineage>
        <taxon>Bacteria</taxon>
        <taxon>Bacillati</taxon>
        <taxon>Bacillota</taxon>
        <taxon>Bacilli</taxon>
        <taxon>Bacillales</taxon>
        <taxon>Staphylococcaceae</taxon>
        <taxon>Staphylococcus</taxon>
    </lineage>
</organism>
<keyword evidence="4" id="KW-0051">Antiviral defense</keyword>
<dbReference type="OrthoDB" id="9792564at2"/>
<dbReference type="Proteomes" id="UP000254100">
    <property type="component" value="Unassembled WGS sequence"/>
</dbReference>
<dbReference type="NCBIfam" id="TIGR01903">
    <property type="entry name" value="cas5_csm4"/>
    <property type="match status" value="1"/>
</dbReference>
<dbReference type="InterPro" id="IPR005510">
    <property type="entry name" value="Csm4"/>
</dbReference>
<feature type="domain" description="Csm4 C-terminal" evidence="6">
    <location>
        <begin position="213"/>
        <end position="302"/>
    </location>
</feature>
<evidence type="ECO:0000313" key="7">
    <source>
        <dbReference type="EMBL" id="KIX91210.1"/>
    </source>
</evidence>
<evidence type="ECO:0000256" key="4">
    <source>
        <dbReference type="ARBA" id="ARBA00023118"/>
    </source>
</evidence>
<reference evidence="7 9" key="1">
    <citation type="submission" date="2015-01" db="EMBL/GenBank/DDBJ databases">
        <authorList>
            <person name="Guo J."/>
        </authorList>
    </citation>
    <scope>NUCLEOTIDE SEQUENCE [LARGE SCALE GENOMIC DNA]</scope>
    <source>
        <strain evidence="7 9">DSM 22147</strain>
    </source>
</reference>
<evidence type="ECO:0000313" key="8">
    <source>
        <dbReference type="EMBL" id="SUM56461.1"/>
    </source>
</evidence>